<organism evidence="7 8">
    <name type="scientific">Colletotrichum higginsianum (strain IMI 349063)</name>
    <name type="common">Crucifer anthracnose fungus</name>
    <dbReference type="NCBI Taxonomy" id="759273"/>
    <lineage>
        <taxon>Eukaryota</taxon>
        <taxon>Fungi</taxon>
        <taxon>Dikarya</taxon>
        <taxon>Ascomycota</taxon>
        <taxon>Pezizomycotina</taxon>
        <taxon>Sordariomycetes</taxon>
        <taxon>Hypocreomycetidae</taxon>
        <taxon>Glomerellales</taxon>
        <taxon>Glomerellaceae</taxon>
        <taxon>Colletotrichum</taxon>
        <taxon>Colletotrichum destructivum species complex</taxon>
    </lineage>
</organism>
<dbReference type="FunFam" id="3.10.20.30:FF:000001">
    <property type="entry name" value="Ribosome-binding ATPase YchF"/>
    <property type="match status" value="1"/>
</dbReference>
<dbReference type="InterPro" id="IPR012676">
    <property type="entry name" value="TGS-like"/>
</dbReference>
<dbReference type="Proteomes" id="UP000092177">
    <property type="component" value="Chromosome 8"/>
</dbReference>
<dbReference type="GO" id="GO:0005525">
    <property type="term" value="F:GTP binding"/>
    <property type="evidence" value="ECO:0007669"/>
    <property type="project" value="InterPro"/>
</dbReference>
<dbReference type="InterPro" id="IPR013029">
    <property type="entry name" value="YchF_C"/>
</dbReference>
<evidence type="ECO:0000256" key="2">
    <source>
        <dbReference type="ARBA" id="ARBA00022840"/>
    </source>
</evidence>
<proteinExistence type="inferred from homology"/>
<dbReference type="AlphaFoldDB" id="A0A1B7XYA6"/>
<dbReference type="CDD" id="cd01900">
    <property type="entry name" value="YchF"/>
    <property type="match status" value="1"/>
</dbReference>
<evidence type="ECO:0000256" key="3">
    <source>
        <dbReference type="HAMAP-Rule" id="MF_03167"/>
    </source>
</evidence>
<feature type="binding site" evidence="3">
    <location>
        <position position="232"/>
    </location>
    <ligand>
        <name>ATP</name>
        <dbReference type="ChEBI" id="CHEBI:30616"/>
    </ligand>
</feature>
<comment type="similarity">
    <text evidence="3">Belongs to the TRAFAC class OBG-HflX-like GTPase superfamily. OBG GTPase family. YchF/OLA1 subfamily.</text>
</comment>
<dbReference type="Gene3D" id="3.10.20.30">
    <property type="match status" value="1"/>
</dbReference>
<dbReference type="GO" id="GO:0005524">
    <property type="term" value="F:ATP binding"/>
    <property type="evidence" value="ECO:0007669"/>
    <property type="project" value="UniProtKB-UniRule"/>
</dbReference>
<name>A0A1B7XYA6_COLHI</name>
<evidence type="ECO:0000313" key="7">
    <source>
        <dbReference type="EMBL" id="OBR04724.1"/>
    </source>
</evidence>
<evidence type="ECO:0000259" key="5">
    <source>
        <dbReference type="PROSITE" id="PS51710"/>
    </source>
</evidence>
<gene>
    <name evidence="7" type="ORF">CH63R_11427</name>
</gene>
<dbReference type="PROSITE" id="PS51710">
    <property type="entry name" value="G_OBG"/>
    <property type="match status" value="1"/>
</dbReference>
<dbReference type="HAMAP" id="MF_00944">
    <property type="entry name" value="YchF_OLA1_ATPase"/>
    <property type="match status" value="1"/>
</dbReference>
<dbReference type="GO" id="GO:0043023">
    <property type="term" value="F:ribosomal large subunit binding"/>
    <property type="evidence" value="ECO:0007669"/>
    <property type="project" value="UniProtKB-UniRule"/>
</dbReference>
<sequence>MPPKKQVVEEKILLGRPGNNLKSGIVGLANVGKSTLFQAITKCNLGNPANFPYATIDPEEARVIVPDDRYDWLCEKYNPKSRVPANLTVYDIAGLTRGASTGAGLGNAFLSHIRAVDAIFQVVRCFDDAEIIHVEGDVNPTRDLEIISDELRLKDIEFTEKALENQKKKTRSGGKGLEHKKAMEEQATMEKILQHLKDGNEVRKGNWGPKEVEVINPLFLLTAKPVVYLVNLSEKDFIRKKNKYLPKVAEWVKEHAQGDPIIPISVSFEERLTRYETEAESKEEQKNVGAESALPKIVLQMRKVLNLGSFFTTGTDEVRQWTIRNGTKAPQAAGVIHTDFEKTFIQALVYNFTTLKELGSEAEVKAKGKVMTKGKDYVVEDGDILLIKAGAAKAVRPRSSTKGPLDLDDTPLNDPLSPKTAATEEKTQQRPISVQRSPAAPPSPAPPVKTTVTKDFGFLLRPEIYHSINPVNIPVAFRNSSKQPPADASLEDLLAKGHFRAAAIAAVQELTATGGPERPRVDPADHQRIFSLLYTRLACLTLIDATPIAAQEVGALEDLNAGVYIDETTGEHLVPWELRVLNVRLQALGFSDPRRSVMSYHDLAREAREQISKATIRHDNSARELWKARLTDLGINVTGALIEMDDLAGAARHLSTLRDRGDGKMALSRALLWLHLGDTEAARRSVQDSGEDGKHAERVITALCQMADGEYDAALQSWQDLKGEFADEMVGVNLAVCLLYTGKLTEVRLALLSFDTYDGSLTRQARSVFEDMVNTGYSSHTLLFNLSTTYELCTERNRNLKLGLVEKVADLDETPRGWEKNNADFKL</sequence>
<dbReference type="FunFam" id="1.10.150.300:FF:000001">
    <property type="entry name" value="Ribosome-binding ATPase YchF"/>
    <property type="match status" value="1"/>
</dbReference>
<dbReference type="OrthoDB" id="424823at2759"/>
<dbReference type="Pfam" id="PF01926">
    <property type="entry name" value="MMR_HSR1"/>
    <property type="match status" value="1"/>
</dbReference>
<dbReference type="KEGG" id="chig:CH63R_11427"/>
<dbReference type="NCBIfam" id="TIGR00092">
    <property type="entry name" value="redox-regulated ATPase YchF"/>
    <property type="match status" value="1"/>
</dbReference>
<keyword evidence="2 3" id="KW-0067">ATP-binding</keyword>
<dbReference type="PANTHER" id="PTHR23305:SF11">
    <property type="entry name" value="OBG-LIKE ATPASE 1"/>
    <property type="match status" value="1"/>
</dbReference>
<dbReference type="RefSeq" id="XP_018153242.1">
    <property type="nucleotide sequence ID" value="XM_018306401.1"/>
</dbReference>
<evidence type="ECO:0000313" key="8">
    <source>
        <dbReference type="Proteomes" id="UP000092177"/>
    </source>
</evidence>
<dbReference type="PROSITE" id="PS51880">
    <property type="entry name" value="TGS"/>
    <property type="match status" value="1"/>
</dbReference>
<keyword evidence="1 3" id="KW-0547">Nucleotide-binding</keyword>
<feature type="region of interest" description="Disordered" evidence="4">
    <location>
        <begin position="397"/>
        <end position="450"/>
    </location>
</feature>
<dbReference type="VEuPathDB" id="FungiDB:CH63R_11427"/>
<keyword evidence="8" id="KW-1185">Reference proteome</keyword>
<evidence type="ECO:0000259" key="6">
    <source>
        <dbReference type="PROSITE" id="PS51880"/>
    </source>
</evidence>
<dbReference type="PRINTS" id="PR00326">
    <property type="entry name" value="GTP1OBG"/>
</dbReference>
<comment type="subcellular location">
    <subcellularLocation>
        <location evidence="3">Cytoplasm</location>
    </subcellularLocation>
</comment>
<dbReference type="EMBL" id="LTAN01000008">
    <property type="protein sequence ID" value="OBR04724.1"/>
    <property type="molecule type" value="Genomic_DNA"/>
</dbReference>
<dbReference type="PANTHER" id="PTHR23305">
    <property type="entry name" value="OBG GTPASE FAMILY"/>
    <property type="match status" value="1"/>
</dbReference>
<dbReference type="InterPro" id="IPR027417">
    <property type="entry name" value="P-loop_NTPase"/>
</dbReference>
<dbReference type="Gene3D" id="1.10.150.300">
    <property type="entry name" value="TGS-like domain"/>
    <property type="match status" value="1"/>
</dbReference>
<protein>
    <recommendedName>
        <fullName evidence="3">Obg-like ATPase 1</fullName>
    </recommendedName>
</protein>
<dbReference type="GO" id="GO:0005737">
    <property type="term" value="C:cytoplasm"/>
    <property type="evidence" value="ECO:0007669"/>
    <property type="project" value="UniProtKB-SubCell"/>
</dbReference>
<dbReference type="CDD" id="cd04867">
    <property type="entry name" value="TGS_YchF_OLA1"/>
    <property type="match status" value="1"/>
</dbReference>
<dbReference type="SUPFAM" id="SSF52540">
    <property type="entry name" value="P-loop containing nucleoside triphosphate hydrolases"/>
    <property type="match status" value="1"/>
</dbReference>
<feature type="domain" description="OBG-type G" evidence="5">
    <location>
        <begin position="21"/>
        <end position="284"/>
    </location>
</feature>
<keyword evidence="3" id="KW-0378">Hydrolase</keyword>
<dbReference type="InterPro" id="IPR004095">
    <property type="entry name" value="TGS"/>
</dbReference>
<dbReference type="InterPro" id="IPR012675">
    <property type="entry name" value="Beta-grasp_dom_sf"/>
</dbReference>
<dbReference type="SUPFAM" id="SSF81271">
    <property type="entry name" value="TGS-like"/>
    <property type="match status" value="1"/>
</dbReference>
<dbReference type="GO" id="GO:0016887">
    <property type="term" value="F:ATP hydrolysis activity"/>
    <property type="evidence" value="ECO:0007669"/>
    <property type="project" value="UniProtKB-UniRule"/>
</dbReference>
<evidence type="ECO:0000256" key="1">
    <source>
        <dbReference type="ARBA" id="ARBA00022741"/>
    </source>
</evidence>
<accession>A0A1B7XYA6</accession>
<reference evidence="8" key="1">
    <citation type="journal article" date="2017" name="BMC Genomics">
        <title>Gapless genome assembly of Colletotrichum higginsianum reveals chromosome structure and association of transposable elements with secondary metabolite gene clusters.</title>
        <authorList>
            <person name="Dallery J.-F."/>
            <person name="Lapalu N."/>
            <person name="Zampounis A."/>
            <person name="Pigne S."/>
            <person name="Luyten I."/>
            <person name="Amselem J."/>
            <person name="Wittenberg A.H.J."/>
            <person name="Zhou S."/>
            <person name="de Queiroz M.V."/>
            <person name="Robin G.P."/>
            <person name="Auger A."/>
            <person name="Hainaut M."/>
            <person name="Henrissat B."/>
            <person name="Kim K.-T."/>
            <person name="Lee Y.-H."/>
            <person name="Lespinet O."/>
            <person name="Schwartz D.C."/>
            <person name="Thon M.R."/>
            <person name="O'Connell R.J."/>
        </authorList>
    </citation>
    <scope>NUCLEOTIDE SEQUENCE [LARGE SCALE GENOMIC DNA]</scope>
    <source>
        <strain evidence="8">IMI 349063</strain>
    </source>
</reference>
<evidence type="ECO:0000256" key="4">
    <source>
        <dbReference type="SAM" id="MobiDB-lite"/>
    </source>
</evidence>
<dbReference type="Pfam" id="PF06071">
    <property type="entry name" value="YchF-GTPase_C"/>
    <property type="match status" value="1"/>
</dbReference>
<dbReference type="InterPro" id="IPR023192">
    <property type="entry name" value="TGS-like_dom_sf"/>
</dbReference>
<comment type="caution">
    <text evidence="7">The sequence shown here is derived from an EMBL/GenBank/DDBJ whole genome shotgun (WGS) entry which is preliminary data.</text>
</comment>
<dbReference type="InterPro" id="IPR031167">
    <property type="entry name" value="G_OBG"/>
</dbReference>
<comment type="subunit">
    <text evidence="3">Monomer.</text>
</comment>
<feature type="binding site" evidence="3">
    <location>
        <begin position="30"/>
        <end position="35"/>
    </location>
    <ligand>
        <name>ATP</name>
        <dbReference type="ChEBI" id="CHEBI:30616"/>
    </ligand>
</feature>
<dbReference type="InterPro" id="IPR041706">
    <property type="entry name" value="YchF_N"/>
</dbReference>
<comment type="function">
    <text evidence="3">Hydrolyzes ATP, and can also hydrolyze GTP with lower efficiency. Has lower affinity for GTP.</text>
</comment>
<dbReference type="GeneID" id="28870508"/>
<dbReference type="Gene3D" id="3.40.50.300">
    <property type="entry name" value="P-loop containing nucleotide triphosphate hydrolases"/>
    <property type="match status" value="1"/>
</dbReference>
<feature type="domain" description="TGS" evidence="6">
    <location>
        <begin position="306"/>
        <end position="389"/>
    </location>
</feature>
<dbReference type="InterPro" id="IPR006073">
    <property type="entry name" value="GTP-bd"/>
</dbReference>
<keyword evidence="3" id="KW-0963">Cytoplasm</keyword>
<dbReference type="InterPro" id="IPR004396">
    <property type="entry name" value="ATPase_YchF/OLA1"/>
</dbReference>